<dbReference type="AlphaFoldDB" id="A0A2P7S015"/>
<dbReference type="RefSeq" id="WP_106726947.1">
    <property type="nucleotide sequence ID" value="NZ_PXYL01000022.1"/>
</dbReference>
<protein>
    <submittedName>
        <fullName evidence="1">Uncharacterized protein</fullName>
    </submittedName>
</protein>
<name>A0A2P7S015_9HYPH</name>
<keyword evidence="2" id="KW-1185">Reference proteome</keyword>
<proteinExistence type="predicted"/>
<dbReference type="EMBL" id="PXYL01000022">
    <property type="protein sequence ID" value="PSJ55783.1"/>
    <property type="molecule type" value="Genomic_DNA"/>
</dbReference>
<evidence type="ECO:0000313" key="2">
    <source>
        <dbReference type="Proteomes" id="UP000240653"/>
    </source>
</evidence>
<comment type="caution">
    <text evidence="1">The sequence shown here is derived from an EMBL/GenBank/DDBJ whole genome shotgun (WGS) entry which is preliminary data.</text>
</comment>
<dbReference type="Proteomes" id="UP000240653">
    <property type="component" value="Unassembled WGS sequence"/>
</dbReference>
<dbReference type="OrthoDB" id="8456546at2"/>
<sequence length="75" mass="8076">MSAPANDFNDVESEIGHLAALIGTITDIVFEMPGSDATMHRVGSLLWIARDLSERLVETTTVCNAPMRMAGGQRS</sequence>
<organism evidence="1 2">
    <name type="scientific">Pseudaminobacter soli</name>
    <name type="common">ex Li et al. 2025</name>
    <dbReference type="NCBI Taxonomy" id="1295366"/>
    <lineage>
        <taxon>Bacteria</taxon>
        <taxon>Pseudomonadati</taxon>
        <taxon>Pseudomonadota</taxon>
        <taxon>Alphaproteobacteria</taxon>
        <taxon>Hyphomicrobiales</taxon>
        <taxon>Phyllobacteriaceae</taxon>
        <taxon>Pseudaminobacter</taxon>
    </lineage>
</organism>
<evidence type="ECO:0000313" key="1">
    <source>
        <dbReference type="EMBL" id="PSJ55783.1"/>
    </source>
</evidence>
<accession>A0A2P7S015</accession>
<reference evidence="1 2" key="1">
    <citation type="submission" date="2018-03" db="EMBL/GenBank/DDBJ databases">
        <title>The draft genome of Mesorhizobium soli JCM 19897.</title>
        <authorList>
            <person name="Li L."/>
            <person name="Liu L."/>
            <person name="Liang L."/>
            <person name="Wang T."/>
            <person name="Zhang X."/>
        </authorList>
    </citation>
    <scope>NUCLEOTIDE SEQUENCE [LARGE SCALE GENOMIC DNA]</scope>
    <source>
        <strain evidence="1 2">JCM 19897</strain>
    </source>
</reference>
<gene>
    <name evidence="1" type="ORF">C7I85_26205</name>
</gene>